<protein>
    <submittedName>
        <fullName evidence="2">Dystroglycan C-terminal domain-containing protein</fullName>
    </submittedName>
</protein>
<reference evidence="2" key="1">
    <citation type="submission" date="2022-11" db="UniProtKB">
        <authorList>
            <consortium name="WormBaseParasite"/>
        </authorList>
    </citation>
    <scope>IDENTIFICATION</scope>
</reference>
<dbReference type="Proteomes" id="UP000887576">
    <property type="component" value="Unplaced"/>
</dbReference>
<name>A0AC34QHG0_9BILA</name>
<organism evidence="1 2">
    <name type="scientific">Panagrolaimus sp. JU765</name>
    <dbReference type="NCBI Taxonomy" id="591449"/>
    <lineage>
        <taxon>Eukaryota</taxon>
        <taxon>Metazoa</taxon>
        <taxon>Ecdysozoa</taxon>
        <taxon>Nematoda</taxon>
        <taxon>Chromadorea</taxon>
        <taxon>Rhabditida</taxon>
        <taxon>Tylenchina</taxon>
        <taxon>Panagrolaimomorpha</taxon>
        <taxon>Panagrolaimoidea</taxon>
        <taxon>Panagrolaimidae</taxon>
        <taxon>Panagrolaimus</taxon>
    </lineage>
</organism>
<proteinExistence type="predicted"/>
<evidence type="ECO:0000313" key="2">
    <source>
        <dbReference type="WBParaSite" id="JU765_v2.g16395.t1"/>
    </source>
</evidence>
<accession>A0AC34QHG0</accession>
<dbReference type="WBParaSite" id="JU765_v2.g16395.t1">
    <property type="protein sequence ID" value="JU765_v2.g16395.t1"/>
    <property type="gene ID" value="JU765_v2.g16395"/>
</dbReference>
<sequence length="611" mass="70059">MNRTSAIALFLLIFISHPTVLTATRVETLKLIFGQLFSIPVGNDVDVETLPNWMEYNGTSVYGIPQLDKVKQNNEYPNTKIRIADDVWLNIEYDFHDPNPCEYDDTLFFEVYKDKAYDDYPIKNLSEIIQDFATIMDVKVPNFRVFRADYLKIWRRENNEVLKQLGEKPIRDDQLVIVWKLGCGSFDDDDDNYNIVTVVSDNQFNFRVIQGVVNDIPPEVRPVTPPSTLTELERTTRQVDNPPMRVLPLGEYQCVKGKICSLPVPNGIFIDDLDSDLKYSVHPINHDERFLESEEGGAKIKGISLKSGQFDFRLDARDRSNQVASVPFIVKIDDEKDEAYRYKFILDHEYGKFNAIHRFNFLAKLAEVLSLDVEKLRMNAVAKGAHRQTVVEWNILQEDDVCNIRELKKILQSIANKNNDAKMPFVKKMGETYHVRKIKLEMTDRCSNGSQEESTEKTKDKKPQTTHVPMVEASNENDYFQKILLPFIFIVIVLVLLIVIVVYCCMFKKPRTKKQNKPLEYVTKGQPVVFPNELGHDDDIVSVSVPMLVKDERPPLQPLLDGTTIHENPLYKAPSAGRTSFSTENSNFNTAGTPRAMGTPNQRLPPPYVEP</sequence>
<evidence type="ECO:0000313" key="1">
    <source>
        <dbReference type="Proteomes" id="UP000887576"/>
    </source>
</evidence>